<dbReference type="Gene3D" id="3.40.720.10">
    <property type="entry name" value="Alkaline Phosphatase, subunit A"/>
    <property type="match status" value="1"/>
</dbReference>
<dbReference type="Proteomes" id="UP001589858">
    <property type="component" value="Unassembled WGS sequence"/>
</dbReference>
<name>A0ABV6S5G7_9SPHN</name>
<dbReference type="PANTHER" id="PTHR42693">
    <property type="entry name" value="ARYLSULFATASE FAMILY MEMBER"/>
    <property type="match status" value="1"/>
</dbReference>
<evidence type="ECO:0000256" key="3">
    <source>
        <dbReference type="ARBA" id="ARBA00022801"/>
    </source>
</evidence>
<evidence type="ECO:0000256" key="4">
    <source>
        <dbReference type="ARBA" id="ARBA00022837"/>
    </source>
</evidence>
<dbReference type="InterPro" id="IPR024607">
    <property type="entry name" value="Sulfatase_CS"/>
</dbReference>
<dbReference type="SUPFAM" id="SSF53649">
    <property type="entry name" value="Alkaline phosphatase-like"/>
    <property type="match status" value="1"/>
</dbReference>
<evidence type="ECO:0000256" key="2">
    <source>
        <dbReference type="ARBA" id="ARBA00022723"/>
    </source>
</evidence>
<dbReference type="InterPro" id="IPR006311">
    <property type="entry name" value="TAT_signal"/>
</dbReference>
<dbReference type="InterPro" id="IPR017850">
    <property type="entry name" value="Alkaline_phosphatase_core_sf"/>
</dbReference>
<dbReference type="InterPro" id="IPR050738">
    <property type="entry name" value="Sulfatase"/>
</dbReference>
<proteinExistence type="inferred from homology"/>
<dbReference type="RefSeq" id="WP_267219465.1">
    <property type="nucleotide sequence ID" value="NZ_JAPCWC010000004.1"/>
</dbReference>
<evidence type="ECO:0000313" key="6">
    <source>
        <dbReference type="EMBL" id="MFC0684482.1"/>
    </source>
</evidence>
<sequence>MGVATDRRRALGWLGATTALVALAGPGRALARPALPSGRPNIVYIMADDLGYADLSVTGSHAIRTPAIDSLGRDGVRLTQGYASTPICSPTRTALLTGCYAQRFAIGIEEPLGPGAPPHIGVPLDRPTIASVLRDQGYHTKLIGKWHLGEPPEHGPLQHGYDEFLGVVEGAADYFRHHMVMGGKEQGIGLAQDNAPEQRDGYLTDLFGDEAVRTIESAGDRPFFLSLHFNAPHWPWEGREDAAAAKTLPNSFHYEGGNLAKYKEMVEAMDQNVAKVLAALDRTGKAHNTIVVFTSDNGGERFSQTWPFIGHKGEVLEGGIRVPILMRWPGHIAPGTLSDQVMASMDFLPTFLTMAGGNVARAGTFDGIDLSAQLTGKAAPVPRTLFWRFKANEQAAVRQGDWKYVKIGEKEHLYNLAEDEHERAERAAAQPARLAELKALWDGWNARMLPYRVDGYSEDVRKAYSDRY</sequence>
<feature type="domain" description="Sulfatase N-terminal" evidence="5">
    <location>
        <begin position="40"/>
        <end position="356"/>
    </location>
</feature>
<dbReference type="PROSITE" id="PS51318">
    <property type="entry name" value="TAT"/>
    <property type="match status" value="1"/>
</dbReference>
<protein>
    <submittedName>
        <fullName evidence="6">Sulfatase-like hydrolase/transferase</fullName>
    </submittedName>
</protein>
<evidence type="ECO:0000313" key="7">
    <source>
        <dbReference type="Proteomes" id="UP001589858"/>
    </source>
</evidence>
<dbReference type="PANTHER" id="PTHR42693:SF53">
    <property type="entry name" value="ENDO-4-O-SULFATASE"/>
    <property type="match status" value="1"/>
</dbReference>
<dbReference type="InterPro" id="IPR000917">
    <property type="entry name" value="Sulfatase_N"/>
</dbReference>
<dbReference type="PROSITE" id="PS00149">
    <property type="entry name" value="SULFATASE_2"/>
    <property type="match status" value="1"/>
</dbReference>
<dbReference type="PROSITE" id="PS00523">
    <property type="entry name" value="SULFATASE_1"/>
    <property type="match status" value="1"/>
</dbReference>
<gene>
    <name evidence="6" type="ORF">ACFFF8_07735</name>
</gene>
<reference evidence="6 7" key="1">
    <citation type="submission" date="2024-09" db="EMBL/GenBank/DDBJ databases">
        <authorList>
            <person name="Sun Q."/>
            <person name="Mori K."/>
        </authorList>
    </citation>
    <scope>NUCLEOTIDE SEQUENCE [LARGE SCALE GENOMIC DNA]</scope>
    <source>
        <strain evidence="6 7">CICC 11035S</strain>
    </source>
</reference>
<keyword evidence="4" id="KW-0106">Calcium</keyword>
<dbReference type="EMBL" id="JBHLTM010000027">
    <property type="protein sequence ID" value="MFC0684482.1"/>
    <property type="molecule type" value="Genomic_DNA"/>
</dbReference>
<comment type="caution">
    <text evidence="6">The sequence shown here is derived from an EMBL/GenBank/DDBJ whole genome shotgun (WGS) entry which is preliminary data.</text>
</comment>
<keyword evidence="7" id="KW-1185">Reference proteome</keyword>
<evidence type="ECO:0000259" key="5">
    <source>
        <dbReference type="Pfam" id="PF00884"/>
    </source>
</evidence>
<evidence type="ECO:0000256" key="1">
    <source>
        <dbReference type="ARBA" id="ARBA00008779"/>
    </source>
</evidence>
<accession>A0ABV6S5G7</accession>
<organism evidence="6 7">
    <name type="scientific">Novosphingobium clariflavum</name>
    <dbReference type="NCBI Taxonomy" id="2029884"/>
    <lineage>
        <taxon>Bacteria</taxon>
        <taxon>Pseudomonadati</taxon>
        <taxon>Pseudomonadota</taxon>
        <taxon>Alphaproteobacteria</taxon>
        <taxon>Sphingomonadales</taxon>
        <taxon>Sphingomonadaceae</taxon>
        <taxon>Novosphingobium</taxon>
    </lineage>
</organism>
<dbReference type="Pfam" id="PF00884">
    <property type="entry name" value="Sulfatase"/>
    <property type="match status" value="1"/>
</dbReference>
<keyword evidence="3" id="KW-0378">Hydrolase</keyword>
<keyword evidence="2" id="KW-0479">Metal-binding</keyword>
<dbReference type="Gene3D" id="3.30.1120.10">
    <property type="match status" value="1"/>
</dbReference>
<comment type="similarity">
    <text evidence="1">Belongs to the sulfatase family.</text>
</comment>